<dbReference type="PANTHER" id="PTHR19964">
    <property type="entry name" value="MULTIPLE PDZ DOMAIN PROTEIN"/>
    <property type="match status" value="1"/>
</dbReference>
<dbReference type="PANTHER" id="PTHR19964:SF11">
    <property type="entry name" value="INAD-LIKE PROTEIN"/>
    <property type="match status" value="1"/>
</dbReference>
<gene>
    <name evidence="2" type="ORF">ILYODFUR_033506</name>
</gene>
<feature type="region of interest" description="Disordered" evidence="1">
    <location>
        <begin position="47"/>
        <end position="131"/>
    </location>
</feature>
<dbReference type="Proteomes" id="UP001482620">
    <property type="component" value="Unassembled WGS sequence"/>
</dbReference>
<evidence type="ECO:0000313" key="3">
    <source>
        <dbReference type="Proteomes" id="UP001482620"/>
    </source>
</evidence>
<sequence>MEVTRAHWLEHVNGVQLYGKSRREAVSFLKEVPPPFTLVCCRHFTSDLEPEPESEPSPPPDPAAEPTHRSVDEMEVKLSAMLLRDDGIQQHQEEEDEEVRQKQASPVEELLKNEDTDPSQDEEEDEDDDGELALWCPDVNVVELQKERDKGLGFSILDYQVSLRLLHLLQQIISRQNIFSFTKQSIRKSSVQGDED</sequence>
<dbReference type="Gene3D" id="2.30.42.10">
    <property type="match status" value="1"/>
</dbReference>
<accession>A0ABV0VJ73</accession>
<dbReference type="InterPro" id="IPR051342">
    <property type="entry name" value="PDZ_scaffold"/>
</dbReference>
<reference evidence="2 3" key="1">
    <citation type="submission" date="2021-06" db="EMBL/GenBank/DDBJ databases">
        <authorList>
            <person name="Palmer J.M."/>
        </authorList>
    </citation>
    <scope>NUCLEOTIDE SEQUENCE [LARGE SCALE GENOMIC DNA]</scope>
    <source>
        <strain evidence="3">if_2019</strain>
        <tissue evidence="2">Muscle</tissue>
    </source>
</reference>
<feature type="compositionally biased region" description="Acidic residues" evidence="1">
    <location>
        <begin position="116"/>
        <end position="131"/>
    </location>
</feature>
<feature type="compositionally biased region" description="Basic and acidic residues" evidence="1">
    <location>
        <begin position="66"/>
        <end position="76"/>
    </location>
</feature>
<keyword evidence="3" id="KW-1185">Reference proteome</keyword>
<comment type="caution">
    <text evidence="2">The sequence shown here is derived from an EMBL/GenBank/DDBJ whole genome shotgun (WGS) entry which is preliminary data.</text>
</comment>
<dbReference type="EMBL" id="JAHRIQ010109993">
    <property type="protein sequence ID" value="MEQ2257311.1"/>
    <property type="molecule type" value="Genomic_DNA"/>
</dbReference>
<evidence type="ECO:0000256" key="1">
    <source>
        <dbReference type="SAM" id="MobiDB-lite"/>
    </source>
</evidence>
<protein>
    <submittedName>
        <fullName evidence="2">Uncharacterized protein</fullName>
    </submittedName>
</protein>
<proteinExistence type="predicted"/>
<organism evidence="2 3">
    <name type="scientific">Ilyodon furcidens</name>
    <name type="common">goldbreast splitfin</name>
    <dbReference type="NCBI Taxonomy" id="33524"/>
    <lineage>
        <taxon>Eukaryota</taxon>
        <taxon>Metazoa</taxon>
        <taxon>Chordata</taxon>
        <taxon>Craniata</taxon>
        <taxon>Vertebrata</taxon>
        <taxon>Euteleostomi</taxon>
        <taxon>Actinopterygii</taxon>
        <taxon>Neopterygii</taxon>
        <taxon>Teleostei</taxon>
        <taxon>Neoteleostei</taxon>
        <taxon>Acanthomorphata</taxon>
        <taxon>Ovalentaria</taxon>
        <taxon>Atherinomorphae</taxon>
        <taxon>Cyprinodontiformes</taxon>
        <taxon>Goodeidae</taxon>
        <taxon>Ilyodon</taxon>
    </lineage>
</organism>
<feature type="compositionally biased region" description="Basic and acidic residues" evidence="1">
    <location>
        <begin position="83"/>
        <end position="92"/>
    </location>
</feature>
<name>A0ABV0VJ73_9TELE</name>
<dbReference type="InterPro" id="IPR036034">
    <property type="entry name" value="PDZ_sf"/>
</dbReference>
<evidence type="ECO:0000313" key="2">
    <source>
        <dbReference type="EMBL" id="MEQ2257311.1"/>
    </source>
</evidence>